<dbReference type="InterPro" id="IPR027417">
    <property type="entry name" value="P-loop_NTPase"/>
</dbReference>
<keyword evidence="4" id="KW-1185">Reference proteome</keyword>
<dbReference type="InterPro" id="IPR006073">
    <property type="entry name" value="GTP-bd"/>
</dbReference>
<dbReference type="PANTHER" id="PTHR43834:SF6">
    <property type="entry name" value="GTPASE DER"/>
    <property type="match status" value="1"/>
</dbReference>
<dbReference type="Gene3D" id="3.40.50.300">
    <property type="entry name" value="P-loop containing nucleotide triphosphate hydrolases"/>
    <property type="match status" value="1"/>
</dbReference>
<organism evidence="3 4">
    <name type="scientific">Durusdinium trenchii</name>
    <dbReference type="NCBI Taxonomy" id="1381693"/>
    <lineage>
        <taxon>Eukaryota</taxon>
        <taxon>Sar</taxon>
        <taxon>Alveolata</taxon>
        <taxon>Dinophyceae</taxon>
        <taxon>Suessiales</taxon>
        <taxon>Symbiodiniaceae</taxon>
        <taxon>Durusdinium</taxon>
    </lineage>
</organism>
<evidence type="ECO:0000256" key="1">
    <source>
        <dbReference type="SAM" id="MobiDB-lite"/>
    </source>
</evidence>
<gene>
    <name evidence="3" type="ORF">CCMP2556_LOCUS52868</name>
</gene>
<feature type="domain" description="G" evidence="2">
    <location>
        <begin position="29"/>
        <end position="75"/>
    </location>
</feature>
<comment type="caution">
    <text evidence="3">The sequence shown here is derived from an EMBL/GenBank/DDBJ whole genome shotgun (WGS) entry which is preliminary data.</text>
</comment>
<dbReference type="PANTHER" id="PTHR43834">
    <property type="entry name" value="GTPASE DER"/>
    <property type="match status" value="1"/>
</dbReference>
<dbReference type="Proteomes" id="UP001642484">
    <property type="component" value="Unassembled WGS sequence"/>
</dbReference>
<protein>
    <recommendedName>
        <fullName evidence="2">G domain-containing protein</fullName>
    </recommendedName>
</protein>
<dbReference type="SUPFAM" id="SSF52540">
    <property type="entry name" value="P-loop containing nucleoside triphosphate hydrolases"/>
    <property type="match status" value="1"/>
</dbReference>
<dbReference type="EMBL" id="CAXAMN010027994">
    <property type="protein sequence ID" value="CAK9114333.1"/>
    <property type="molecule type" value="Genomic_DNA"/>
</dbReference>
<name>A0ABP0SPX0_9DINO</name>
<reference evidence="3 4" key="1">
    <citation type="submission" date="2024-02" db="EMBL/GenBank/DDBJ databases">
        <authorList>
            <person name="Chen Y."/>
            <person name="Shah S."/>
            <person name="Dougan E. K."/>
            <person name="Thang M."/>
            <person name="Chan C."/>
        </authorList>
    </citation>
    <scope>NUCLEOTIDE SEQUENCE [LARGE SCALE GENOMIC DNA]</scope>
</reference>
<sequence length="108" mass="12010">MDHHVTTTSCDVTDPPISEEGQDRDNTIKVAICGKPNSGKSSLFNALVGEDRSIVSHIEGSTTDAVDAYLEAYNGRRGLQFEDRRNSLHRTMKHASWLVLPIQLRPMC</sequence>
<dbReference type="Pfam" id="PF01926">
    <property type="entry name" value="MMR_HSR1"/>
    <property type="match status" value="1"/>
</dbReference>
<accession>A0ABP0SPX0</accession>
<feature type="region of interest" description="Disordered" evidence="1">
    <location>
        <begin position="1"/>
        <end position="24"/>
    </location>
</feature>
<proteinExistence type="predicted"/>
<evidence type="ECO:0000313" key="3">
    <source>
        <dbReference type="EMBL" id="CAK9114333.1"/>
    </source>
</evidence>
<evidence type="ECO:0000313" key="4">
    <source>
        <dbReference type="Proteomes" id="UP001642484"/>
    </source>
</evidence>
<feature type="compositionally biased region" description="Polar residues" evidence="1">
    <location>
        <begin position="1"/>
        <end position="11"/>
    </location>
</feature>
<evidence type="ECO:0000259" key="2">
    <source>
        <dbReference type="Pfam" id="PF01926"/>
    </source>
</evidence>